<reference evidence="3 4" key="1">
    <citation type="submission" date="2020-08" db="EMBL/GenBank/DDBJ databases">
        <title>A Genomic Blueprint of the Chicken Gut Microbiome.</title>
        <authorList>
            <person name="Gilroy R."/>
            <person name="Ravi A."/>
            <person name="Getino M."/>
            <person name="Pursley I."/>
            <person name="Horton D.L."/>
            <person name="Alikhan N.-F."/>
            <person name="Baker D."/>
            <person name="Gharbi K."/>
            <person name="Hall N."/>
            <person name="Watson M."/>
            <person name="Adriaenssens E.M."/>
            <person name="Foster-Nyarko E."/>
            <person name="Jarju S."/>
            <person name="Secka A."/>
            <person name="Antonio M."/>
            <person name="Oren A."/>
            <person name="Chaudhuri R."/>
            <person name="La Ragione R.M."/>
            <person name="Hildebrand F."/>
            <person name="Pallen M.J."/>
        </authorList>
    </citation>
    <scope>NUCLEOTIDE SEQUENCE [LARGE SCALE GENOMIC DNA]</scope>
    <source>
        <strain evidence="3 4">Sa2CUA2</strain>
    </source>
</reference>
<dbReference type="SUPFAM" id="SSF52540">
    <property type="entry name" value="P-loop containing nucleoside triphosphate hydrolases"/>
    <property type="match status" value="1"/>
</dbReference>
<organism evidence="3 4">
    <name type="scientific">Serpens gallinarum</name>
    <dbReference type="NCBI Taxonomy" id="2763075"/>
    <lineage>
        <taxon>Bacteria</taxon>
        <taxon>Pseudomonadati</taxon>
        <taxon>Pseudomonadota</taxon>
        <taxon>Gammaproteobacteria</taxon>
        <taxon>Pseudomonadales</taxon>
        <taxon>Pseudomonadaceae</taxon>
        <taxon>Pseudomonas</taxon>
    </lineage>
</organism>
<evidence type="ECO:0000313" key="3">
    <source>
        <dbReference type="EMBL" id="MBD7977354.1"/>
    </source>
</evidence>
<dbReference type="PANTHER" id="PTHR12169">
    <property type="entry name" value="ATPASE N2B"/>
    <property type="match status" value="1"/>
</dbReference>
<keyword evidence="2" id="KW-0067">ATP-binding</keyword>
<dbReference type="Pfam" id="PF03969">
    <property type="entry name" value="AFG1_ATPase"/>
    <property type="match status" value="1"/>
</dbReference>
<dbReference type="Proteomes" id="UP000611945">
    <property type="component" value="Unassembled WGS sequence"/>
</dbReference>
<keyword evidence="3" id="KW-0132">Cell division</keyword>
<gene>
    <name evidence="3" type="primary">zapE</name>
    <name evidence="3" type="ORF">H9642_09120</name>
</gene>
<evidence type="ECO:0000256" key="2">
    <source>
        <dbReference type="ARBA" id="ARBA00022840"/>
    </source>
</evidence>
<sequence length="382" mass="42861">MARWCTASISVSRAKTRRSFLTSDTSPGQLLRQEYETRLAARGYRADAAQRAAVDLLGQWLSAFLGRRRSLLRRPAAGVYLWGGVGRGKSFVMNALHAAAPLVEKRRVHFHAFLAELQTLVRAYAGQPDPLVLAARELAGSTRLLCFDEFHVHDIGDAMLLGRLVKVLVDEGVGVVCTSNYPPSKLCPNPLYRERFLPTIKLIDARFEVLELDGGQDYRRESTRDWGQFCWPLADDAVWADTPLAPPPHAERELVIEVNRRPLRLVARENKRAWLDFAELCRGPRSSADYLWLCEHFAELIVGTVPSLDGEGIDVQQRFLNFIDIAYDSGVRLRLGGVDRPEVLCRAGSHTDFSRTHSRLQQLQALDMANAASFCSFQEAES</sequence>
<protein>
    <submittedName>
        <fullName evidence="3">Cell division protein ZapE</fullName>
    </submittedName>
</protein>
<evidence type="ECO:0000313" key="4">
    <source>
        <dbReference type="Proteomes" id="UP000611945"/>
    </source>
</evidence>
<dbReference type="Gene3D" id="3.40.50.300">
    <property type="entry name" value="P-loop containing nucleotide triphosphate hydrolases"/>
    <property type="match status" value="1"/>
</dbReference>
<accession>A0ABR8TPV5</accession>
<dbReference type="InterPro" id="IPR027417">
    <property type="entry name" value="P-loop_NTPase"/>
</dbReference>
<proteinExistence type="predicted"/>
<comment type="caution">
    <text evidence="3">The sequence shown here is derived from an EMBL/GenBank/DDBJ whole genome shotgun (WGS) entry which is preliminary data.</text>
</comment>
<dbReference type="NCBIfam" id="NF040713">
    <property type="entry name" value="ZapE"/>
    <property type="match status" value="1"/>
</dbReference>
<dbReference type="PANTHER" id="PTHR12169:SF6">
    <property type="entry name" value="AFG1-LIKE ATPASE"/>
    <property type="match status" value="1"/>
</dbReference>
<dbReference type="EMBL" id="JACSQG010000003">
    <property type="protein sequence ID" value="MBD7977354.1"/>
    <property type="molecule type" value="Genomic_DNA"/>
</dbReference>
<name>A0ABR8TPV5_9PSED</name>
<keyword evidence="1" id="KW-0547">Nucleotide-binding</keyword>
<keyword evidence="4" id="KW-1185">Reference proteome</keyword>
<dbReference type="InterPro" id="IPR005654">
    <property type="entry name" value="ATPase_AFG1-like"/>
</dbReference>
<dbReference type="GO" id="GO:0051301">
    <property type="term" value="P:cell division"/>
    <property type="evidence" value="ECO:0007669"/>
    <property type="project" value="UniProtKB-KW"/>
</dbReference>
<evidence type="ECO:0000256" key="1">
    <source>
        <dbReference type="ARBA" id="ARBA00022741"/>
    </source>
</evidence>
<keyword evidence="3" id="KW-0131">Cell cycle</keyword>